<proteinExistence type="predicted"/>
<dbReference type="GO" id="GO:0003676">
    <property type="term" value="F:nucleic acid binding"/>
    <property type="evidence" value="ECO:0007669"/>
    <property type="project" value="InterPro"/>
</dbReference>
<name>A0A371GGI5_MUCPR</name>
<feature type="non-terminal residue" evidence="1">
    <location>
        <position position="1"/>
    </location>
</feature>
<evidence type="ECO:0008006" key="3">
    <source>
        <dbReference type="Google" id="ProtNLM"/>
    </source>
</evidence>
<sequence>MKGVKNLVADHLSRIERRTDPLPIRDDFLDKDFVVTRLFASVSQTTRSSRYSSSITRHLEAAITNPIEQPKKYWTVGFIGLPSSGMPITSSPPKSNVKELEWPSIEDMRCPSNPFFFAKSLMFGVLTSWVHFLSPTAKATKTNDAKVVVDFVRSNIFCRFSVSKAIISDQGSHFCNRTMSTLLEKYGTNGQVEVFNREIKQILQKMANPNRNDWSQLLEDAFGAHKTAY</sequence>
<dbReference type="InterPro" id="IPR036397">
    <property type="entry name" value="RNaseH_sf"/>
</dbReference>
<dbReference type="AlphaFoldDB" id="A0A371GGI5"/>
<dbReference type="PANTHER" id="PTHR47266">
    <property type="entry name" value="ENDONUCLEASE-RELATED"/>
    <property type="match status" value="1"/>
</dbReference>
<dbReference type="Proteomes" id="UP000257109">
    <property type="component" value="Unassembled WGS sequence"/>
</dbReference>
<gene>
    <name evidence="1" type="ORF">CR513_28578</name>
</gene>
<keyword evidence="2" id="KW-1185">Reference proteome</keyword>
<dbReference type="EMBL" id="QJKJ01005609">
    <property type="protein sequence ID" value="RDX89668.1"/>
    <property type="molecule type" value="Genomic_DNA"/>
</dbReference>
<dbReference type="Gene3D" id="3.30.420.10">
    <property type="entry name" value="Ribonuclease H-like superfamily/Ribonuclease H"/>
    <property type="match status" value="1"/>
</dbReference>
<evidence type="ECO:0000313" key="1">
    <source>
        <dbReference type="EMBL" id="RDX89668.1"/>
    </source>
</evidence>
<comment type="caution">
    <text evidence="1">The sequence shown here is derived from an EMBL/GenBank/DDBJ whole genome shotgun (WGS) entry which is preliminary data.</text>
</comment>
<protein>
    <recommendedName>
        <fullName evidence="3">Integrase catalytic domain-containing protein</fullName>
    </recommendedName>
</protein>
<organism evidence="1 2">
    <name type="scientific">Mucuna pruriens</name>
    <name type="common">Velvet bean</name>
    <name type="synonym">Dolichos pruriens</name>
    <dbReference type="NCBI Taxonomy" id="157652"/>
    <lineage>
        <taxon>Eukaryota</taxon>
        <taxon>Viridiplantae</taxon>
        <taxon>Streptophyta</taxon>
        <taxon>Embryophyta</taxon>
        <taxon>Tracheophyta</taxon>
        <taxon>Spermatophyta</taxon>
        <taxon>Magnoliopsida</taxon>
        <taxon>eudicotyledons</taxon>
        <taxon>Gunneridae</taxon>
        <taxon>Pentapetalae</taxon>
        <taxon>rosids</taxon>
        <taxon>fabids</taxon>
        <taxon>Fabales</taxon>
        <taxon>Fabaceae</taxon>
        <taxon>Papilionoideae</taxon>
        <taxon>50 kb inversion clade</taxon>
        <taxon>NPAAA clade</taxon>
        <taxon>indigoferoid/millettioid clade</taxon>
        <taxon>Phaseoleae</taxon>
        <taxon>Mucuna</taxon>
    </lineage>
</organism>
<accession>A0A371GGI5</accession>
<dbReference type="InterPro" id="IPR052160">
    <property type="entry name" value="Gypsy_RT_Integrase-like"/>
</dbReference>
<dbReference type="OrthoDB" id="1432876at2759"/>
<dbReference type="InterPro" id="IPR012337">
    <property type="entry name" value="RNaseH-like_sf"/>
</dbReference>
<evidence type="ECO:0000313" key="2">
    <source>
        <dbReference type="Proteomes" id="UP000257109"/>
    </source>
</evidence>
<reference evidence="1" key="1">
    <citation type="submission" date="2018-05" db="EMBL/GenBank/DDBJ databases">
        <title>Draft genome of Mucuna pruriens seed.</title>
        <authorList>
            <person name="Nnadi N.E."/>
            <person name="Vos R."/>
            <person name="Hasami M.H."/>
            <person name="Devisetty U.K."/>
            <person name="Aguiy J.C."/>
        </authorList>
    </citation>
    <scope>NUCLEOTIDE SEQUENCE [LARGE SCALE GENOMIC DNA]</scope>
    <source>
        <strain evidence="1">JCA_2017</strain>
    </source>
</reference>
<dbReference type="SUPFAM" id="SSF53098">
    <property type="entry name" value="Ribonuclease H-like"/>
    <property type="match status" value="1"/>
</dbReference>